<dbReference type="AlphaFoldDB" id="A0A923RQ90"/>
<dbReference type="Gene3D" id="3.30.450.20">
    <property type="entry name" value="PAS domain"/>
    <property type="match status" value="1"/>
</dbReference>
<feature type="domain" description="CHASE" evidence="2">
    <location>
        <begin position="98"/>
        <end position="186"/>
    </location>
</feature>
<dbReference type="SUPFAM" id="SSF55073">
    <property type="entry name" value="Nucleotide cyclase"/>
    <property type="match status" value="1"/>
</dbReference>
<dbReference type="InterPro" id="IPR029787">
    <property type="entry name" value="Nucleotide_cyclase"/>
</dbReference>
<evidence type="ECO:0000256" key="1">
    <source>
        <dbReference type="SAM" id="Phobius"/>
    </source>
</evidence>
<dbReference type="InterPro" id="IPR000160">
    <property type="entry name" value="GGDEF_dom"/>
</dbReference>
<dbReference type="PANTHER" id="PTHR45138:SF9">
    <property type="entry name" value="DIGUANYLATE CYCLASE DGCM-RELATED"/>
    <property type="match status" value="1"/>
</dbReference>
<dbReference type="PROSITE" id="PS50887">
    <property type="entry name" value="GGDEF"/>
    <property type="match status" value="1"/>
</dbReference>
<dbReference type="InterPro" id="IPR050469">
    <property type="entry name" value="Diguanylate_Cyclase"/>
</dbReference>
<keyword evidence="1" id="KW-0812">Transmembrane</keyword>
<dbReference type="SUPFAM" id="SSF55785">
    <property type="entry name" value="PYP-like sensor domain (PAS domain)"/>
    <property type="match status" value="1"/>
</dbReference>
<accession>A0A923RQ90</accession>
<dbReference type="InterPro" id="IPR006189">
    <property type="entry name" value="CHASE_dom"/>
</dbReference>
<dbReference type="InterPro" id="IPR013655">
    <property type="entry name" value="PAS_fold_3"/>
</dbReference>
<dbReference type="EMBL" id="JACOOR010000012">
    <property type="protein sequence ID" value="MBC5661135.1"/>
    <property type="molecule type" value="Genomic_DNA"/>
</dbReference>
<dbReference type="InterPro" id="IPR035965">
    <property type="entry name" value="PAS-like_dom_sf"/>
</dbReference>
<dbReference type="SMART" id="SM00267">
    <property type="entry name" value="GGDEF"/>
    <property type="match status" value="1"/>
</dbReference>
<organism evidence="4 5">
    <name type="scientific">Anaerosacchariphilus hominis</name>
    <dbReference type="NCBI Taxonomy" id="2763017"/>
    <lineage>
        <taxon>Bacteria</taxon>
        <taxon>Bacillati</taxon>
        <taxon>Bacillota</taxon>
        <taxon>Clostridia</taxon>
        <taxon>Lachnospirales</taxon>
        <taxon>Lachnospiraceae</taxon>
        <taxon>Anaerosacchariphilus</taxon>
    </lineage>
</organism>
<dbReference type="PROSITE" id="PS50839">
    <property type="entry name" value="CHASE"/>
    <property type="match status" value="1"/>
</dbReference>
<comment type="caution">
    <text evidence="4">The sequence shown here is derived from an EMBL/GenBank/DDBJ whole genome shotgun (WGS) entry which is preliminary data.</text>
</comment>
<dbReference type="InterPro" id="IPR000014">
    <property type="entry name" value="PAS"/>
</dbReference>
<feature type="domain" description="GGDEF" evidence="3">
    <location>
        <begin position="308"/>
        <end position="439"/>
    </location>
</feature>
<name>A0A923RQ90_9FIRM</name>
<keyword evidence="5" id="KW-1185">Reference proteome</keyword>
<sequence length="581" mass="66174">MFISLVVFLIGTCLAGLIVYKTNLHEKENKLTITQLNATTYGERIKQEISDGIEITHTLQQLLIDGNGTINKFDMIANNLVNDSVESIQLAPNGVVTDIYPEEGNEAGKIALLNDKERGKISCYARDNHILITQGPFELKQGGEGIAVRNPVYLEDGTGQEYFWGFTIVILRVQDVFSGSLSAVSEFGYEYRLSKTVAPWDDTYEIVSQSDDKLTSPISYGFTIGEEKWKFELMPKGGWENKKSVILLGGILSVIVLLLTGLTCVILIYRENKIKFQTLANMDALTNIYNRYGFDTLADRMIAKNPRNHYIAALLDVDDFKLINDVYGHTYGDRALKNLADSMKKFFPSDVLLGRNGGDEFCVLIPNCTYEDAKEKLTQFTKTPKTFLCKGEEHSFYISLGYAEYPRSGSNRSQLMRCADAALYEIKLHGKNGCMAYREGLQSGVRKQLGFALKDVSEHLPGAFIIYKADKKDDELFYANREFLHMIGYKNLDEFFSHTKKSFRNLIREDEQKQMESSIWKQIDGGNENDYIYFHMRKSDGSYISVLDHGRIVETPQYGRVFYVMFIDWEDIHIHYSDLII</sequence>
<keyword evidence="1" id="KW-0472">Membrane</keyword>
<dbReference type="CDD" id="cd00130">
    <property type="entry name" value="PAS"/>
    <property type="match status" value="1"/>
</dbReference>
<dbReference type="Pfam" id="PF08447">
    <property type="entry name" value="PAS_3"/>
    <property type="match status" value="1"/>
</dbReference>
<protein>
    <submittedName>
        <fullName evidence="4">Diguanylate cyclase</fullName>
    </submittedName>
</protein>
<dbReference type="InterPro" id="IPR043128">
    <property type="entry name" value="Rev_trsase/Diguanyl_cyclase"/>
</dbReference>
<dbReference type="GO" id="GO:0052621">
    <property type="term" value="F:diguanylate cyclase activity"/>
    <property type="evidence" value="ECO:0007669"/>
    <property type="project" value="TreeGrafter"/>
</dbReference>
<dbReference type="Proteomes" id="UP000649345">
    <property type="component" value="Unassembled WGS sequence"/>
</dbReference>
<keyword evidence="1" id="KW-1133">Transmembrane helix</keyword>
<reference evidence="4" key="1">
    <citation type="submission" date="2020-08" db="EMBL/GenBank/DDBJ databases">
        <title>Genome public.</title>
        <authorList>
            <person name="Liu C."/>
            <person name="Sun Q."/>
        </authorList>
    </citation>
    <scope>NUCLEOTIDE SEQUENCE</scope>
    <source>
        <strain evidence="4">NSJ-68</strain>
    </source>
</reference>
<dbReference type="PANTHER" id="PTHR45138">
    <property type="entry name" value="REGULATORY COMPONENTS OF SENSORY TRANSDUCTION SYSTEM"/>
    <property type="match status" value="1"/>
</dbReference>
<gene>
    <name evidence="4" type="ORF">H8S44_15395</name>
</gene>
<dbReference type="SMART" id="SM01079">
    <property type="entry name" value="CHASE"/>
    <property type="match status" value="1"/>
</dbReference>
<dbReference type="Gene3D" id="3.30.70.270">
    <property type="match status" value="1"/>
</dbReference>
<evidence type="ECO:0000259" key="3">
    <source>
        <dbReference type="PROSITE" id="PS50887"/>
    </source>
</evidence>
<dbReference type="NCBIfam" id="TIGR00229">
    <property type="entry name" value="sensory_box"/>
    <property type="match status" value="1"/>
</dbReference>
<evidence type="ECO:0000313" key="5">
    <source>
        <dbReference type="Proteomes" id="UP000649345"/>
    </source>
</evidence>
<proteinExistence type="predicted"/>
<dbReference type="CDD" id="cd01949">
    <property type="entry name" value="GGDEF"/>
    <property type="match status" value="1"/>
</dbReference>
<dbReference type="NCBIfam" id="TIGR00254">
    <property type="entry name" value="GGDEF"/>
    <property type="match status" value="1"/>
</dbReference>
<evidence type="ECO:0000313" key="4">
    <source>
        <dbReference type="EMBL" id="MBC5661135.1"/>
    </source>
</evidence>
<feature type="transmembrane region" description="Helical" evidence="1">
    <location>
        <begin position="245"/>
        <end position="269"/>
    </location>
</feature>
<evidence type="ECO:0000259" key="2">
    <source>
        <dbReference type="PROSITE" id="PS50839"/>
    </source>
</evidence>
<dbReference type="Pfam" id="PF00990">
    <property type="entry name" value="GGDEF"/>
    <property type="match status" value="1"/>
</dbReference>